<dbReference type="AlphaFoldDB" id="A0A915KQS2"/>
<reference evidence="2" key="1">
    <citation type="submission" date="2022-11" db="UniProtKB">
        <authorList>
            <consortium name="WormBaseParasite"/>
        </authorList>
    </citation>
    <scope>IDENTIFICATION</scope>
</reference>
<name>A0A915KQS2_ROMCU</name>
<evidence type="ECO:0000313" key="1">
    <source>
        <dbReference type="Proteomes" id="UP000887565"/>
    </source>
</evidence>
<proteinExistence type="predicted"/>
<dbReference type="WBParaSite" id="nRc.2.0.1.t40430-RA">
    <property type="protein sequence ID" value="nRc.2.0.1.t40430-RA"/>
    <property type="gene ID" value="nRc.2.0.1.g40430"/>
</dbReference>
<sequence length="67" mass="7537">MLNIIFGNNFGFRFCSAKAAEVFTNFTLSILDDDEALCRNNITIKQNPFQDPNDQTNIGMLFSAKTV</sequence>
<accession>A0A915KQS2</accession>
<protein>
    <submittedName>
        <fullName evidence="2">Uncharacterized protein</fullName>
    </submittedName>
</protein>
<organism evidence="1 2">
    <name type="scientific">Romanomermis culicivorax</name>
    <name type="common">Nematode worm</name>
    <dbReference type="NCBI Taxonomy" id="13658"/>
    <lineage>
        <taxon>Eukaryota</taxon>
        <taxon>Metazoa</taxon>
        <taxon>Ecdysozoa</taxon>
        <taxon>Nematoda</taxon>
        <taxon>Enoplea</taxon>
        <taxon>Dorylaimia</taxon>
        <taxon>Mermithida</taxon>
        <taxon>Mermithoidea</taxon>
        <taxon>Mermithidae</taxon>
        <taxon>Romanomermis</taxon>
    </lineage>
</organism>
<dbReference type="Proteomes" id="UP000887565">
    <property type="component" value="Unplaced"/>
</dbReference>
<keyword evidence="1" id="KW-1185">Reference proteome</keyword>
<evidence type="ECO:0000313" key="2">
    <source>
        <dbReference type="WBParaSite" id="nRc.2.0.1.t40430-RA"/>
    </source>
</evidence>